<dbReference type="OMA" id="CTPSAYK"/>
<proteinExistence type="predicted"/>
<feature type="signal peptide" evidence="2">
    <location>
        <begin position="1"/>
        <end position="24"/>
    </location>
</feature>
<dbReference type="HOGENOM" id="CLU_2390162_0_0_1"/>
<gene>
    <name evidence="3" type="ORF">POPTR_017G110800</name>
</gene>
<dbReference type="AlphaFoldDB" id="U5FJT6"/>
<feature type="chain" id="PRO_5030178167" evidence="2">
    <location>
        <begin position="25"/>
        <end position="94"/>
    </location>
</feature>
<keyword evidence="2" id="KW-0732">Signal</keyword>
<dbReference type="Proteomes" id="UP000006729">
    <property type="component" value="Chromosome 17"/>
</dbReference>
<keyword evidence="4" id="KW-1185">Reference proteome</keyword>
<reference evidence="3 4" key="1">
    <citation type="journal article" date="2006" name="Science">
        <title>The genome of black cottonwood, Populus trichocarpa (Torr. &amp; Gray).</title>
        <authorList>
            <person name="Tuskan G.A."/>
            <person name="Difazio S."/>
            <person name="Jansson S."/>
            <person name="Bohlmann J."/>
            <person name="Grigoriev I."/>
            <person name="Hellsten U."/>
            <person name="Putnam N."/>
            <person name="Ralph S."/>
            <person name="Rombauts S."/>
            <person name="Salamov A."/>
            <person name="Schein J."/>
            <person name="Sterck L."/>
            <person name="Aerts A."/>
            <person name="Bhalerao R.R."/>
            <person name="Bhalerao R.P."/>
            <person name="Blaudez D."/>
            <person name="Boerjan W."/>
            <person name="Brun A."/>
            <person name="Brunner A."/>
            <person name="Busov V."/>
            <person name="Campbell M."/>
            <person name="Carlson J."/>
            <person name="Chalot M."/>
            <person name="Chapman J."/>
            <person name="Chen G.L."/>
            <person name="Cooper D."/>
            <person name="Coutinho P.M."/>
            <person name="Couturier J."/>
            <person name="Covert S."/>
            <person name="Cronk Q."/>
            <person name="Cunningham R."/>
            <person name="Davis J."/>
            <person name="Degroeve S."/>
            <person name="Dejardin A."/>
            <person name="Depamphilis C."/>
            <person name="Detter J."/>
            <person name="Dirks B."/>
            <person name="Dubchak I."/>
            <person name="Duplessis S."/>
            <person name="Ehlting J."/>
            <person name="Ellis B."/>
            <person name="Gendler K."/>
            <person name="Goodstein D."/>
            <person name="Gribskov M."/>
            <person name="Grimwood J."/>
            <person name="Groover A."/>
            <person name="Gunter L."/>
            <person name="Hamberger B."/>
            <person name="Heinze B."/>
            <person name="Helariutta Y."/>
            <person name="Henrissat B."/>
            <person name="Holligan D."/>
            <person name="Holt R."/>
            <person name="Huang W."/>
            <person name="Islam-Faridi N."/>
            <person name="Jones S."/>
            <person name="Jones-Rhoades M."/>
            <person name="Jorgensen R."/>
            <person name="Joshi C."/>
            <person name="Kangasjarvi J."/>
            <person name="Karlsson J."/>
            <person name="Kelleher C."/>
            <person name="Kirkpatrick R."/>
            <person name="Kirst M."/>
            <person name="Kohler A."/>
            <person name="Kalluri U."/>
            <person name="Larimer F."/>
            <person name="Leebens-Mack J."/>
            <person name="Leple J.C."/>
            <person name="Locascio P."/>
            <person name="Lou Y."/>
            <person name="Lucas S."/>
            <person name="Martin F."/>
            <person name="Montanini B."/>
            <person name="Napoli C."/>
            <person name="Nelson D.R."/>
            <person name="Nelson C."/>
            <person name="Nieminen K."/>
            <person name="Nilsson O."/>
            <person name="Pereda V."/>
            <person name="Peter G."/>
            <person name="Philippe R."/>
            <person name="Pilate G."/>
            <person name="Poliakov A."/>
            <person name="Razumovskaya J."/>
            <person name="Richardson P."/>
            <person name="Rinaldi C."/>
            <person name="Ritland K."/>
            <person name="Rouze P."/>
            <person name="Ryaboy D."/>
            <person name="Schmutz J."/>
            <person name="Schrader J."/>
            <person name="Segerman B."/>
            <person name="Shin H."/>
            <person name="Siddiqui A."/>
            <person name="Sterky F."/>
            <person name="Terry A."/>
            <person name="Tsai C.J."/>
            <person name="Uberbacher E."/>
            <person name="Unneberg P."/>
            <person name="Vahala J."/>
            <person name="Wall K."/>
            <person name="Wessler S."/>
            <person name="Yang G."/>
            <person name="Yin T."/>
            <person name="Douglas C."/>
            <person name="Marra M."/>
            <person name="Sandberg G."/>
            <person name="Van de Peer Y."/>
            <person name="Rokhsar D."/>
        </authorList>
    </citation>
    <scope>NUCLEOTIDE SEQUENCE [LARGE SCALE GENOMIC DNA]</scope>
    <source>
        <strain evidence="4">cv. Nisqually</strain>
    </source>
</reference>
<name>U5FJT6_POPTR</name>
<evidence type="ECO:0000313" key="3">
    <source>
        <dbReference type="EMBL" id="PNS96342.1"/>
    </source>
</evidence>
<accession>U5FJT6</accession>
<feature type="compositionally biased region" description="Pro residues" evidence="1">
    <location>
        <begin position="46"/>
        <end position="94"/>
    </location>
</feature>
<dbReference type="InParanoid" id="U5FJT6"/>
<sequence>MKAFLIICILLATVVFSPFSTTTALELSHEGPYRTLDASMQQGGPMKPPRGPIMPPRGPVKPPRGPVKPPPGPMKPPRGPVKPPPGKKPPPGSQ</sequence>
<dbReference type="Gramene" id="Potri.017G110800.1.v4.1">
    <property type="protein sequence ID" value="Potri.017G110800.1.v4.1"/>
    <property type="gene ID" value="Potri.017G110800.v4.1"/>
</dbReference>
<feature type="region of interest" description="Disordered" evidence="1">
    <location>
        <begin position="35"/>
        <end position="94"/>
    </location>
</feature>
<dbReference type="EMBL" id="CM009306">
    <property type="protein sequence ID" value="PNS96342.1"/>
    <property type="molecule type" value="Genomic_DNA"/>
</dbReference>
<organism evidence="3 4">
    <name type="scientific">Populus trichocarpa</name>
    <name type="common">Western balsam poplar</name>
    <name type="synonym">Populus balsamifera subsp. trichocarpa</name>
    <dbReference type="NCBI Taxonomy" id="3694"/>
    <lineage>
        <taxon>Eukaryota</taxon>
        <taxon>Viridiplantae</taxon>
        <taxon>Streptophyta</taxon>
        <taxon>Embryophyta</taxon>
        <taxon>Tracheophyta</taxon>
        <taxon>Spermatophyta</taxon>
        <taxon>Magnoliopsida</taxon>
        <taxon>eudicotyledons</taxon>
        <taxon>Gunneridae</taxon>
        <taxon>Pentapetalae</taxon>
        <taxon>rosids</taxon>
        <taxon>fabids</taxon>
        <taxon>Malpighiales</taxon>
        <taxon>Salicaceae</taxon>
        <taxon>Saliceae</taxon>
        <taxon>Populus</taxon>
    </lineage>
</organism>
<protein>
    <submittedName>
        <fullName evidence="3">Uncharacterized protein</fullName>
    </submittedName>
</protein>
<evidence type="ECO:0000313" key="4">
    <source>
        <dbReference type="Proteomes" id="UP000006729"/>
    </source>
</evidence>
<dbReference type="ExpressionAtlas" id="U5FJT6">
    <property type="expression patterns" value="baseline and differential"/>
</dbReference>
<evidence type="ECO:0000256" key="2">
    <source>
        <dbReference type="SAM" id="SignalP"/>
    </source>
</evidence>
<evidence type="ECO:0000256" key="1">
    <source>
        <dbReference type="SAM" id="MobiDB-lite"/>
    </source>
</evidence>